<dbReference type="InterPro" id="IPR002364">
    <property type="entry name" value="Quin_OxRdtase/zeta-crystal_CS"/>
</dbReference>
<dbReference type="PANTHER" id="PTHR11695:SF648">
    <property type="entry name" value="ZINC-BINDING OXIDOREDUCTASE"/>
    <property type="match status" value="1"/>
</dbReference>
<gene>
    <name evidence="2" type="ORF">O0S08_36515</name>
</gene>
<dbReference type="Gene3D" id="3.90.180.10">
    <property type="entry name" value="Medium-chain alcohol dehydrogenases, catalytic domain"/>
    <property type="match status" value="1"/>
</dbReference>
<dbReference type="Gene3D" id="3.40.50.720">
    <property type="entry name" value="NAD(P)-binding Rossmann-like Domain"/>
    <property type="match status" value="1"/>
</dbReference>
<dbReference type="RefSeq" id="WP_269034080.1">
    <property type="nucleotide sequence ID" value="NZ_CP114040.1"/>
</dbReference>
<dbReference type="InterPro" id="IPR050700">
    <property type="entry name" value="YIM1/Zinc_Alcohol_DH_Fams"/>
</dbReference>
<dbReference type="Pfam" id="PF08240">
    <property type="entry name" value="ADH_N"/>
    <property type="match status" value="1"/>
</dbReference>
<dbReference type="InterPro" id="IPR013154">
    <property type="entry name" value="ADH-like_N"/>
</dbReference>
<name>A0ABY7GXL3_9BACT</name>
<accession>A0ABY7GXL3</accession>
<protein>
    <submittedName>
        <fullName evidence="2">NAD(P)-dependent alcohol dehydrogenase</fullName>
    </submittedName>
</protein>
<keyword evidence="3" id="KW-1185">Reference proteome</keyword>
<dbReference type="SUPFAM" id="SSF51735">
    <property type="entry name" value="NAD(P)-binding Rossmann-fold domains"/>
    <property type="match status" value="1"/>
</dbReference>
<dbReference type="CDD" id="cd08267">
    <property type="entry name" value="MDR1"/>
    <property type="match status" value="1"/>
</dbReference>
<dbReference type="InterPro" id="IPR020843">
    <property type="entry name" value="ER"/>
</dbReference>
<dbReference type="EMBL" id="CP114040">
    <property type="protein sequence ID" value="WAS91718.1"/>
    <property type="molecule type" value="Genomic_DNA"/>
</dbReference>
<organism evidence="2 3">
    <name type="scientific">Nannocystis punicea</name>
    <dbReference type="NCBI Taxonomy" id="2995304"/>
    <lineage>
        <taxon>Bacteria</taxon>
        <taxon>Pseudomonadati</taxon>
        <taxon>Myxococcota</taxon>
        <taxon>Polyangia</taxon>
        <taxon>Nannocystales</taxon>
        <taxon>Nannocystaceae</taxon>
        <taxon>Nannocystis</taxon>
    </lineage>
</organism>
<proteinExistence type="predicted"/>
<sequence>MTPANSASASIHPRPAAQALPASMRAVVQPAYGGPDVLRIEEVARPVAGDDEVLVRVHAASVCKGDVFLLTGKPYLLRLMFGLRRPGRRVPGQEVAGVVEAVGPRVTGFAPGDAVFGQVTQGFAEYVAAPAQQLAAIPTGTSFAEAAALPVSGMTALQGLRDAGKLQAGQRALIVGASGGVGTMAVQIARALGAEVTAVCSRRHVEKVRSIGADRVVDYTREDYVARPERYDVVLDLVGDRPLAACRSLLTPTGVYVASAGGGSEWFGPMFRLAALSVRNMLPGPRMTSLMAAPRRADLEFLASLVAAGALRPVIERQYPLAEAAAALGHVAEGHTQGKVVIAV</sequence>
<feature type="domain" description="Enoyl reductase (ER)" evidence="1">
    <location>
        <begin position="33"/>
        <end position="342"/>
    </location>
</feature>
<evidence type="ECO:0000313" key="3">
    <source>
        <dbReference type="Proteomes" id="UP001164459"/>
    </source>
</evidence>
<evidence type="ECO:0000259" key="1">
    <source>
        <dbReference type="SMART" id="SM00829"/>
    </source>
</evidence>
<dbReference type="Proteomes" id="UP001164459">
    <property type="component" value="Chromosome"/>
</dbReference>
<evidence type="ECO:0000313" key="2">
    <source>
        <dbReference type="EMBL" id="WAS91718.1"/>
    </source>
</evidence>
<dbReference type="SMART" id="SM00829">
    <property type="entry name" value="PKS_ER"/>
    <property type="match status" value="1"/>
</dbReference>
<dbReference type="InterPro" id="IPR011032">
    <property type="entry name" value="GroES-like_sf"/>
</dbReference>
<dbReference type="PANTHER" id="PTHR11695">
    <property type="entry name" value="ALCOHOL DEHYDROGENASE RELATED"/>
    <property type="match status" value="1"/>
</dbReference>
<dbReference type="InterPro" id="IPR036291">
    <property type="entry name" value="NAD(P)-bd_dom_sf"/>
</dbReference>
<dbReference type="Pfam" id="PF13602">
    <property type="entry name" value="ADH_zinc_N_2"/>
    <property type="match status" value="1"/>
</dbReference>
<dbReference type="SUPFAM" id="SSF50129">
    <property type="entry name" value="GroES-like"/>
    <property type="match status" value="1"/>
</dbReference>
<reference evidence="2" key="1">
    <citation type="submission" date="2022-11" db="EMBL/GenBank/DDBJ databases">
        <title>Minimal conservation of predation-associated metabolite biosynthetic gene clusters underscores biosynthetic potential of Myxococcota including descriptions for ten novel species: Archangium lansinium sp. nov., Myxococcus landrumus sp. nov., Nannocystis bai.</title>
        <authorList>
            <person name="Ahearne A."/>
            <person name="Stevens C."/>
            <person name="Dowd S."/>
        </authorList>
    </citation>
    <scope>NUCLEOTIDE SEQUENCE</scope>
    <source>
        <strain evidence="2">Fl3</strain>
    </source>
</reference>
<dbReference type="PROSITE" id="PS01162">
    <property type="entry name" value="QOR_ZETA_CRYSTAL"/>
    <property type="match status" value="1"/>
</dbReference>